<dbReference type="RefSeq" id="WP_045364295.1">
    <property type="nucleotide sequence ID" value="NZ_AP014648.1"/>
</dbReference>
<dbReference type="Proteomes" id="UP000031643">
    <property type="component" value="Chromosome"/>
</dbReference>
<dbReference type="EMBL" id="AP014648">
    <property type="protein sequence ID" value="BAQ16036.1"/>
    <property type="molecule type" value="Genomic_DNA"/>
</dbReference>
<dbReference type="PANTHER" id="PTHR40260">
    <property type="entry name" value="BLR8190 PROTEIN"/>
    <property type="match status" value="1"/>
</dbReference>
<evidence type="ECO:0000313" key="3">
    <source>
        <dbReference type="Proteomes" id="UP000031643"/>
    </source>
</evidence>
<proteinExistence type="predicted"/>
<dbReference type="Gene3D" id="3.30.70.100">
    <property type="match status" value="1"/>
</dbReference>
<dbReference type="NCBIfam" id="TIGR02118">
    <property type="entry name" value="EthD family reductase"/>
    <property type="match status" value="1"/>
</dbReference>
<dbReference type="InterPro" id="IPR009799">
    <property type="entry name" value="EthD_dom"/>
</dbReference>
<dbReference type="SUPFAM" id="SSF54909">
    <property type="entry name" value="Dimeric alpha+beta barrel"/>
    <property type="match status" value="1"/>
</dbReference>
<dbReference type="HOGENOM" id="CLU_115019_1_0_5"/>
<name>A0A0A8JZZ7_9HYPH</name>
<sequence>MIKVSVFYPNEAGARFDHDYYAQKHMPMVAEKMGDACLRYTVDKGIAGGEPGSDAPFVGMCHIYCDSVESFQGAFGPHAEEIMGDIPNYTDLSPVIQISDVVVD</sequence>
<dbReference type="PANTHER" id="PTHR40260:SF2">
    <property type="entry name" value="BLR8190 PROTEIN"/>
    <property type="match status" value="1"/>
</dbReference>
<dbReference type="OrthoDB" id="5343971at2"/>
<feature type="domain" description="EthD" evidence="1">
    <location>
        <begin position="17"/>
        <end position="93"/>
    </location>
</feature>
<protein>
    <recommendedName>
        <fullName evidence="1">EthD domain-containing protein</fullName>
    </recommendedName>
</protein>
<organism evidence="2 3">
    <name type="scientific">Methyloceanibacter caenitepidi</name>
    <dbReference type="NCBI Taxonomy" id="1384459"/>
    <lineage>
        <taxon>Bacteria</taxon>
        <taxon>Pseudomonadati</taxon>
        <taxon>Pseudomonadota</taxon>
        <taxon>Alphaproteobacteria</taxon>
        <taxon>Hyphomicrobiales</taxon>
        <taxon>Hyphomicrobiaceae</taxon>
        <taxon>Methyloceanibacter</taxon>
    </lineage>
</organism>
<gene>
    <name evidence="2" type="ORF">GL4_0572</name>
</gene>
<dbReference type="GO" id="GO:0016491">
    <property type="term" value="F:oxidoreductase activity"/>
    <property type="evidence" value="ECO:0007669"/>
    <property type="project" value="InterPro"/>
</dbReference>
<dbReference type="KEGG" id="mcg:GL4_0572"/>
<dbReference type="Pfam" id="PF07110">
    <property type="entry name" value="EthD"/>
    <property type="match status" value="1"/>
</dbReference>
<keyword evidence="3" id="KW-1185">Reference proteome</keyword>
<dbReference type="AlphaFoldDB" id="A0A0A8JZZ7"/>
<reference evidence="2 3" key="1">
    <citation type="submission" date="2014-09" db="EMBL/GenBank/DDBJ databases">
        <title>Genome sequencing of Methyloceanibacter caenitepidi Gela4.</title>
        <authorList>
            <person name="Takeuchi M."/>
            <person name="Susumu S."/>
            <person name="Kamagata Y."/>
            <person name="Oshima K."/>
            <person name="Hattori M."/>
            <person name="Iwasaki W."/>
        </authorList>
    </citation>
    <scope>NUCLEOTIDE SEQUENCE [LARGE SCALE GENOMIC DNA]</scope>
    <source>
        <strain evidence="2 3">Gela4</strain>
    </source>
</reference>
<evidence type="ECO:0000259" key="1">
    <source>
        <dbReference type="Pfam" id="PF07110"/>
    </source>
</evidence>
<evidence type="ECO:0000313" key="2">
    <source>
        <dbReference type="EMBL" id="BAQ16036.1"/>
    </source>
</evidence>
<accession>A0A0A8JZZ7</accession>
<dbReference type="InterPro" id="IPR011008">
    <property type="entry name" value="Dimeric_a/b-barrel"/>
</dbReference>